<reference evidence="1" key="1">
    <citation type="submission" date="2018-04" db="EMBL/GenBank/DDBJ databases">
        <title>Whole genome sequencing of Hypsizygus marmoreus.</title>
        <authorList>
            <person name="Choi I.-G."/>
            <person name="Min B."/>
            <person name="Kim J.-G."/>
            <person name="Kim S."/>
            <person name="Oh Y.-L."/>
            <person name="Kong W.-S."/>
            <person name="Park H."/>
            <person name="Jeong J."/>
            <person name="Song E.-S."/>
        </authorList>
    </citation>
    <scope>NUCLEOTIDE SEQUENCE [LARGE SCALE GENOMIC DNA]</scope>
    <source>
        <strain evidence="1">51987-8</strain>
    </source>
</reference>
<name>A0A369J723_HYPMA</name>
<dbReference type="Proteomes" id="UP000076154">
    <property type="component" value="Unassembled WGS sequence"/>
</dbReference>
<dbReference type="InParanoid" id="A0A369J723"/>
<sequence>MSSPTTPVRVGRTFRIFGTPPERTPRRTRRQLALDTLDLPERSPSPHIELPDLSSSHAVFHARQTILFGNTALVYACSELMAKILSHCSIATIVSFSHVDITAREHAQAAIRTRITRVIRRFLNAVEREAFFQKLGESNAGLCGSVAMSVVTTSMIFGERERPRDLNVIVPLGEAREWHTYLISLGYDFEEKVPIHESFHGKILTMRRFWNEEALSVTISQTTTRSILPALLSSTVTSQMSIITTHHLFCFYPDLTSRRISLRGMYQPSPGTELDIMLRELKLCESSKDLGFSCGEACPAVWRRTRDLEGVGVFDWGGYRRTTEIQADEDLRAENSEAVVRRGVDMVESFADSRIKWRLGLKCFNPRCSFNSLQSARDVL</sequence>
<gene>
    <name evidence="1" type="ORF">Hypma_000841</name>
</gene>
<protein>
    <submittedName>
        <fullName evidence="1">Uncharacterized protein</fullName>
    </submittedName>
</protein>
<organism evidence="1 2">
    <name type="scientific">Hypsizygus marmoreus</name>
    <name type="common">White beech mushroom</name>
    <name type="synonym">Agaricus marmoreus</name>
    <dbReference type="NCBI Taxonomy" id="39966"/>
    <lineage>
        <taxon>Eukaryota</taxon>
        <taxon>Fungi</taxon>
        <taxon>Dikarya</taxon>
        <taxon>Basidiomycota</taxon>
        <taxon>Agaricomycotina</taxon>
        <taxon>Agaricomycetes</taxon>
        <taxon>Agaricomycetidae</taxon>
        <taxon>Agaricales</taxon>
        <taxon>Tricholomatineae</taxon>
        <taxon>Lyophyllaceae</taxon>
        <taxon>Hypsizygus</taxon>
    </lineage>
</organism>
<accession>A0A369J723</accession>
<comment type="caution">
    <text evidence="1">The sequence shown here is derived from an EMBL/GenBank/DDBJ whole genome shotgun (WGS) entry which is preliminary data.</text>
</comment>
<evidence type="ECO:0000313" key="2">
    <source>
        <dbReference type="Proteomes" id="UP000076154"/>
    </source>
</evidence>
<evidence type="ECO:0000313" key="1">
    <source>
        <dbReference type="EMBL" id="RDB17859.1"/>
    </source>
</evidence>
<dbReference type="OrthoDB" id="3069827at2759"/>
<dbReference type="AlphaFoldDB" id="A0A369J723"/>
<proteinExistence type="predicted"/>
<keyword evidence="2" id="KW-1185">Reference proteome</keyword>
<dbReference type="EMBL" id="LUEZ02000107">
    <property type="protein sequence ID" value="RDB17859.1"/>
    <property type="molecule type" value="Genomic_DNA"/>
</dbReference>